<dbReference type="Proteomes" id="UP001159641">
    <property type="component" value="Unassembled WGS sequence"/>
</dbReference>
<evidence type="ECO:0000313" key="2">
    <source>
        <dbReference type="EMBL" id="KAJ8788254.1"/>
    </source>
</evidence>
<organism evidence="2 3">
    <name type="scientific">Eschrichtius robustus</name>
    <name type="common">California gray whale</name>
    <name type="synonym">Eschrichtius gibbosus</name>
    <dbReference type="NCBI Taxonomy" id="9764"/>
    <lineage>
        <taxon>Eukaryota</taxon>
        <taxon>Metazoa</taxon>
        <taxon>Chordata</taxon>
        <taxon>Craniata</taxon>
        <taxon>Vertebrata</taxon>
        <taxon>Euteleostomi</taxon>
        <taxon>Mammalia</taxon>
        <taxon>Eutheria</taxon>
        <taxon>Laurasiatheria</taxon>
        <taxon>Artiodactyla</taxon>
        <taxon>Whippomorpha</taxon>
        <taxon>Cetacea</taxon>
        <taxon>Mysticeti</taxon>
        <taxon>Eschrichtiidae</taxon>
        <taxon>Eschrichtius</taxon>
    </lineage>
</organism>
<evidence type="ECO:0000313" key="3">
    <source>
        <dbReference type="Proteomes" id="UP001159641"/>
    </source>
</evidence>
<comment type="caution">
    <text evidence="2">The sequence shown here is derived from an EMBL/GenBank/DDBJ whole genome shotgun (WGS) entry which is preliminary data.</text>
</comment>
<protein>
    <recommendedName>
        <fullName evidence="4">Collagen alpha-1(I) chain-like</fullName>
    </recommendedName>
</protein>
<feature type="compositionally biased region" description="Basic and acidic residues" evidence="1">
    <location>
        <begin position="202"/>
        <end position="216"/>
    </location>
</feature>
<reference evidence="2 3" key="1">
    <citation type="submission" date="2022-11" db="EMBL/GenBank/DDBJ databases">
        <title>Whole genome sequence of Eschrichtius robustus ER-17-0199.</title>
        <authorList>
            <person name="Bruniche-Olsen A."/>
            <person name="Black A.N."/>
            <person name="Fields C.J."/>
            <person name="Walden K."/>
            <person name="Dewoody J.A."/>
        </authorList>
    </citation>
    <scope>NUCLEOTIDE SEQUENCE [LARGE SCALE GENOMIC DNA]</scope>
    <source>
        <strain evidence="2">ER-17-0199</strain>
        <tissue evidence="2">Blubber</tissue>
    </source>
</reference>
<dbReference type="AlphaFoldDB" id="A0AB34HCA2"/>
<accession>A0AB34HCA2</accession>
<feature type="region of interest" description="Disordered" evidence="1">
    <location>
        <begin position="1"/>
        <end position="303"/>
    </location>
</feature>
<evidence type="ECO:0008006" key="4">
    <source>
        <dbReference type="Google" id="ProtNLM"/>
    </source>
</evidence>
<sequence>MRGVLGDRGNFSWTAGPKASLLPEGLDAIEGTLRGVSRRGGGDETRRSLPSSAQMGDARRQPFGGRARGRGRRRGAGPALPSPLPAGGGARARRPAAPPPPPPPRQAEAARGWWRRWRRQPGGRGRSARPAPSLLPREAEETLSRAAAPRPVDSLRQEHGGPEQRRACEVGECEAAGGERSGGLRGGARGPGEPRAGGRWGRLAEGRRRFGERGDGSRFPGGAGQPSPAGARLPAASAARGVLSAPEDCSRNSLGHPAGASPARRASSRTGPGGPEGRPGRLAGARPRLAGRPRGGRGGAACSAPGAPQLHAVFSHAFSFCTEKLLQRALCKVGRHPV</sequence>
<proteinExistence type="predicted"/>
<feature type="compositionally biased region" description="Low complexity" evidence="1">
    <location>
        <begin position="225"/>
        <end position="241"/>
    </location>
</feature>
<feature type="compositionally biased region" description="Pro residues" evidence="1">
    <location>
        <begin position="96"/>
        <end position="105"/>
    </location>
</feature>
<feature type="compositionally biased region" description="Basic and acidic residues" evidence="1">
    <location>
        <begin position="153"/>
        <end position="169"/>
    </location>
</feature>
<feature type="compositionally biased region" description="Gly residues" evidence="1">
    <location>
        <begin position="179"/>
        <end position="190"/>
    </location>
</feature>
<evidence type="ECO:0000256" key="1">
    <source>
        <dbReference type="SAM" id="MobiDB-lite"/>
    </source>
</evidence>
<name>A0AB34HCA2_ESCRO</name>
<gene>
    <name evidence="2" type="ORF">J1605_022548</name>
</gene>
<dbReference type="EMBL" id="JAIQCJ010001628">
    <property type="protein sequence ID" value="KAJ8788254.1"/>
    <property type="molecule type" value="Genomic_DNA"/>
</dbReference>
<keyword evidence="3" id="KW-1185">Reference proteome</keyword>
<feature type="compositionally biased region" description="Low complexity" evidence="1">
    <location>
        <begin position="255"/>
        <end position="270"/>
    </location>
</feature>